<gene>
    <name evidence="2" type="ORF">N4264_17500</name>
</gene>
<dbReference type="Proteomes" id="UP001064632">
    <property type="component" value="Chromosome"/>
</dbReference>
<reference evidence="2" key="1">
    <citation type="submission" date="2022-09" db="EMBL/GenBank/DDBJ databases">
        <title>Tahibacter sp. nov., isolated from a fresh water.</title>
        <authorList>
            <person name="Baek J.H."/>
            <person name="Lee J.K."/>
            <person name="Kim J.M."/>
            <person name="Jeon C.O."/>
        </authorList>
    </citation>
    <scope>NUCLEOTIDE SEQUENCE</scope>
    <source>
        <strain evidence="2">W38</strain>
    </source>
</reference>
<protein>
    <submittedName>
        <fullName evidence="2">Uncharacterized protein</fullName>
    </submittedName>
</protein>
<evidence type="ECO:0000313" key="2">
    <source>
        <dbReference type="EMBL" id="UXI66535.1"/>
    </source>
</evidence>
<keyword evidence="1" id="KW-0812">Transmembrane</keyword>
<name>A0ABY6BDY7_9GAMM</name>
<accession>A0ABY6BDY7</accession>
<feature type="transmembrane region" description="Helical" evidence="1">
    <location>
        <begin position="113"/>
        <end position="137"/>
    </location>
</feature>
<organism evidence="2 3">
    <name type="scientific">Tahibacter amnicola</name>
    <dbReference type="NCBI Taxonomy" id="2976241"/>
    <lineage>
        <taxon>Bacteria</taxon>
        <taxon>Pseudomonadati</taxon>
        <taxon>Pseudomonadota</taxon>
        <taxon>Gammaproteobacteria</taxon>
        <taxon>Lysobacterales</taxon>
        <taxon>Rhodanobacteraceae</taxon>
        <taxon>Tahibacter</taxon>
    </lineage>
</organism>
<dbReference type="EMBL" id="CP104694">
    <property type="protein sequence ID" value="UXI66535.1"/>
    <property type="molecule type" value="Genomic_DNA"/>
</dbReference>
<evidence type="ECO:0000256" key="1">
    <source>
        <dbReference type="SAM" id="Phobius"/>
    </source>
</evidence>
<keyword evidence="3" id="KW-1185">Reference proteome</keyword>
<dbReference type="RefSeq" id="WP_261693519.1">
    <property type="nucleotide sequence ID" value="NZ_CP104694.1"/>
</dbReference>
<feature type="transmembrane region" description="Helical" evidence="1">
    <location>
        <begin position="12"/>
        <end position="28"/>
    </location>
</feature>
<sequence length="194" mass="21821">MKFLPTKKQWPVLILLMVLMLVTRYHPWGEVLHVKDASMAVFFAAGFYLGGTFALPLLLLQAGLIDYVSITQSGISDYCVTPAYSMLVVAYAVLWYGGLLFSRYYRQSVSTLLPLAGVALASNLVSFWISNGSFYWFGGRVGEATFAGYIENFLKYMPWFVTVSMLWIITMAAAHAVAVWGFGYRYESPRQNRA</sequence>
<proteinExistence type="predicted"/>
<feature type="transmembrane region" description="Helical" evidence="1">
    <location>
        <begin position="83"/>
        <end position="101"/>
    </location>
</feature>
<keyword evidence="1" id="KW-1133">Transmembrane helix</keyword>
<feature type="transmembrane region" description="Helical" evidence="1">
    <location>
        <begin position="157"/>
        <end position="183"/>
    </location>
</feature>
<evidence type="ECO:0000313" key="3">
    <source>
        <dbReference type="Proteomes" id="UP001064632"/>
    </source>
</evidence>
<feature type="transmembrane region" description="Helical" evidence="1">
    <location>
        <begin position="40"/>
        <end position="63"/>
    </location>
</feature>
<keyword evidence="1" id="KW-0472">Membrane</keyword>